<name>A0A1B0DNC1_PHLPP</name>
<evidence type="ECO:0000256" key="8">
    <source>
        <dbReference type="ARBA" id="ARBA00022824"/>
    </source>
</evidence>
<comment type="function">
    <text evidence="2">May be involved in the metabolism of insect hormones and in the breakdown of synthetic insecticides.</text>
</comment>
<dbReference type="EMBL" id="AJVK01017393">
    <property type="status" value="NOT_ANNOTATED_CDS"/>
    <property type="molecule type" value="Genomic_DNA"/>
</dbReference>
<keyword evidence="9" id="KW-0492">Microsome</keyword>
<keyword evidence="15" id="KW-1185">Reference proteome</keyword>
<comment type="subcellular location">
    <subcellularLocation>
        <location evidence="4">Endoplasmic reticulum membrane</location>
        <topology evidence="4">Peripheral membrane protein</topology>
    </subcellularLocation>
    <subcellularLocation>
        <location evidence="3">Microsome membrane</location>
        <topology evidence="3">Peripheral membrane protein</topology>
    </subcellularLocation>
</comment>
<dbReference type="InterPro" id="IPR001128">
    <property type="entry name" value="Cyt_P450"/>
</dbReference>
<dbReference type="GO" id="GO:0005789">
    <property type="term" value="C:endoplasmic reticulum membrane"/>
    <property type="evidence" value="ECO:0007669"/>
    <property type="project" value="UniProtKB-SubCell"/>
</dbReference>
<keyword evidence="12" id="KW-0503">Monooxygenase</keyword>
<keyword evidence="6" id="KW-0349">Heme</keyword>
<dbReference type="GO" id="GO:0016705">
    <property type="term" value="F:oxidoreductase activity, acting on paired donors, with incorporation or reduction of molecular oxygen"/>
    <property type="evidence" value="ECO:0007669"/>
    <property type="project" value="InterPro"/>
</dbReference>
<dbReference type="Pfam" id="PF00067">
    <property type="entry name" value="p450"/>
    <property type="match status" value="1"/>
</dbReference>
<dbReference type="VEuPathDB" id="VectorBase:PPAI009966"/>
<dbReference type="AlphaFoldDB" id="A0A1B0DNC1"/>
<comment type="cofactor">
    <cofactor evidence="1">
        <name>heme</name>
        <dbReference type="ChEBI" id="CHEBI:30413"/>
    </cofactor>
</comment>
<proteinExistence type="inferred from homology"/>
<evidence type="ECO:0000256" key="5">
    <source>
        <dbReference type="ARBA" id="ARBA00010617"/>
    </source>
</evidence>
<dbReference type="EnsemblMetazoa" id="PPAI009966-RA">
    <property type="protein sequence ID" value="PPAI009966-PA"/>
    <property type="gene ID" value="PPAI009966"/>
</dbReference>
<evidence type="ECO:0000256" key="13">
    <source>
        <dbReference type="ARBA" id="ARBA00023136"/>
    </source>
</evidence>
<reference evidence="14" key="1">
    <citation type="submission" date="2022-08" db="UniProtKB">
        <authorList>
            <consortium name="EnsemblMetazoa"/>
        </authorList>
    </citation>
    <scope>IDENTIFICATION</scope>
    <source>
        <strain evidence="14">Israel</strain>
    </source>
</reference>
<dbReference type="GO" id="GO:0005506">
    <property type="term" value="F:iron ion binding"/>
    <property type="evidence" value="ECO:0007669"/>
    <property type="project" value="InterPro"/>
</dbReference>
<dbReference type="VEuPathDB" id="VectorBase:PPAPM1_003334"/>
<organism evidence="14 15">
    <name type="scientific">Phlebotomus papatasi</name>
    <name type="common">Sandfly</name>
    <dbReference type="NCBI Taxonomy" id="29031"/>
    <lineage>
        <taxon>Eukaryota</taxon>
        <taxon>Metazoa</taxon>
        <taxon>Ecdysozoa</taxon>
        <taxon>Arthropoda</taxon>
        <taxon>Hexapoda</taxon>
        <taxon>Insecta</taxon>
        <taxon>Pterygota</taxon>
        <taxon>Neoptera</taxon>
        <taxon>Endopterygota</taxon>
        <taxon>Diptera</taxon>
        <taxon>Nematocera</taxon>
        <taxon>Psychodoidea</taxon>
        <taxon>Psychodidae</taxon>
        <taxon>Phlebotomus</taxon>
        <taxon>Phlebotomus</taxon>
    </lineage>
</organism>
<evidence type="ECO:0000313" key="15">
    <source>
        <dbReference type="Proteomes" id="UP000092462"/>
    </source>
</evidence>
<sequence>MLGIALIITVFVLWFLHYLWRDWDLYRVAWKMPGPFMLPLIGNTYCTLGMSHEGILDYLRLLSHKYPSPMRFWLGPKLFILISRPEECQVVFNAQECLSRDDIYDYIKSFTGDGLVTLPAATWKDHRKFLNPCFSLKILQSYMPIFNNEVKTLIGRLGQKIGSGSFDMYDMMDACALDVVCQTTLGTQMNIQKNENMDYLDAANSLLAIMTTRIFNPFYHSDFIFKLSKWAKLEQKNSDITFGFVDDILQRKKAAYKKALPIEDKSALDENTSFKSPQLFIDQLLKLSMEGNYFNDTDVKNEANTIVATRKS</sequence>
<keyword evidence="7" id="KW-0479">Metal-binding</keyword>
<evidence type="ECO:0000256" key="1">
    <source>
        <dbReference type="ARBA" id="ARBA00001971"/>
    </source>
</evidence>
<evidence type="ECO:0000256" key="4">
    <source>
        <dbReference type="ARBA" id="ARBA00004406"/>
    </source>
</evidence>
<protein>
    <submittedName>
        <fullName evidence="14">Uncharacterized protein</fullName>
    </submittedName>
</protein>
<dbReference type="PANTHER" id="PTHR24291:SF189">
    <property type="entry name" value="CYTOCHROME P450 4C3-RELATED"/>
    <property type="match status" value="1"/>
</dbReference>
<dbReference type="Proteomes" id="UP000092462">
    <property type="component" value="Unassembled WGS sequence"/>
</dbReference>
<dbReference type="PANTHER" id="PTHR24291">
    <property type="entry name" value="CYTOCHROME P450 FAMILY 4"/>
    <property type="match status" value="1"/>
</dbReference>
<keyword evidence="10" id="KW-0560">Oxidoreductase</keyword>
<keyword evidence="8" id="KW-0256">Endoplasmic reticulum</keyword>
<evidence type="ECO:0000256" key="3">
    <source>
        <dbReference type="ARBA" id="ARBA00004174"/>
    </source>
</evidence>
<evidence type="ECO:0000256" key="9">
    <source>
        <dbReference type="ARBA" id="ARBA00022848"/>
    </source>
</evidence>
<dbReference type="SUPFAM" id="SSF48264">
    <property type="entry name" value="Cytochrome P450"/>
    <property type="match status" value="1"/>
</dbReference>
<evidence type="ECO:0000256" key="2">
    <source>
        <dbReference type="ARBA" id="ARBA00003690"/>
    </source>
</evidence>
<evidence type="ECO:0000256" key="12">
    <source>
        <dbReference type="ARBA" id="ARBA00023033"/>
    </source>
</evidence>
<dbReference type="InterPro" id="IPR050196">
    <property type="entry name" value="Cytochrome_P450_Monoox"/>
</dbReference>
<evidence type="ECO:0000256" key="11">
    <source>
        <dbReference type="ARBA" id="ARBA00023004"/>
    </source>
</evidence>
<evidence type="ECO:0000313" key="14">
    <source>
        <dbReference type="EnsemblMetazoa" id="PPAI009966-PA"/>
    </source>
</evidence>
<evidence type="ECO:0000256" key="6">
    <source>
        <dbReference type="ARBA" id="ARBA00022617"/>
    </source>
</evidence>
<accession>A0A1B0DNC1</accession>
<evidence type="ECO:0000256" key="7">
    <source>
        <dbReference type="ARBA" id="ARBA00022723"/>
    </source>
</evidence>
<dbReference type="Gene3D" id="1.10.630.10">
    <property type="entry name" value="Cytochrome P450"/>
    <property type="match status" value="1"/>
</dbReference>
<dbReference type="GO" id="GO:0004497">
    <property type="term" value="F:monooxygenase activity"/>
    <property type="evidence" value="ECO:0007669"/>
    <property type="project" value="UniProtKB-KW"/>
</dbReference>
<dbReference type="EMBL" id="AJVK01017392">
    <property type="status" value="NOT_ANNOTATED_CDS"/>
    <property type="molecule type" value="Genomic_DNA"/>
</dbReference>
<keyword evidence="13" id="KW-0472">Membrane</keyword>
<dbReference type="InterPro" id="IPR036396">
    <property type="entry name" value="Cyt_P450_sf"/>
</dbReference>
<dbReference type="GO" id="GO:0020037">
    <property type="term" value="F:heme binding"/>
    <property type="evidence" value="ECO:0007669"/>
    <property type="project" value="InterPro"/>
</dbReference>
<comment type="similarity">
    <text evidence="5">Belongs to the cytochrome P450 family.</text>
</comment>
<keyword evidence="11" id="KW-0408">Iron</keyword>
<evidence type="ECO:0000256" key="10">
    <source>
        <dbReference type="ARBA" id="ARBA00023002"/>
    </source>
</evidence>